<comment type="catalytic activity">
    <reaction evidence="7 8">
        <text>D-glucose 6-phosphate + NADP(+) = 6-phospho-D-glucono-1,5-lactone + NADPH + H(+)</text>
        <dbReference type="Rhea" id="RHEA:15841"/>
        <dbReference type="ChEBI" id="CHEBI:15378"/>
        <dbReference type="ChEBI" id="CHEBI:57783"/>
        <dbReference type="ChEBI" id="CHEBI:57955"/>
        <dbReference type="ChEBI" id="CHEBI:58349"/>
        <dbReference type="ChEBI" id="CHEBI:61548"/>
        <dbReference type="EC" id="1.1.1.49"/>
    </reaction>
</comment>
<comment type="function">
    <text evidence="8">Catalyzes the rate-limiting step of the oxidative pentose-phosphate pathway, which represents a route for the dissimilation of carbohydrates besides glycolysis.</text>
</comment>
<dbReference type="InterPro" id="IPR036291">
    <property type="entry name" value="NAD(P)-bd_dom_sf"/>
</dbReference>
<dbReference type="PROSITE" id="PS00069">
    <property type="entry name" value="G6P_DEHYDROGENASE"/>
    <property type="match status" value="1"/>
</dbReference>
<dbReference type="SUPFAM" id="SSF55347">
    <property type="entry name" value="Glyceraldehyde-3-phosphate dehydrogenase-like, C-terminal domain"/>
    <property type="match status" value="1"/>
</dbReference>
<evidence type="ECO:0000256" key="3">
    <source>
        <dbReference type="ARBA" id="ARBA00022526"/>
    </source>
</evidence>
<comment type="similarity">
    <text evidence="2 8">Belongs to the glucose-6-phosphate dehydrogenase family.</text>
</comment>
<dbReference type="Gene3D" id="3.40.50.720">
    <property type="entry name" value="NAD(P)-binding Rossmann-like Domain"/>
    <property type="match status" value="1"/>
</dbReference>
<dbReference type="PANTHER" id="PTHR23429">
    <property type="entry name" value="GLUCOSE-6-PHOSPHATE 1-DEHYDROGENASE G6PD"/>
    <property type="match status" value="1"/>
</dbReference>
<feature type="domain" description="Glucose-6-phosphate dehydrogenase C-terminal" evidence="11">
    <location>
        <begin position="434"/>
        <end position="718"/>
    </location>
</feature>
<keyword evidence="6 8" id="KW-0119">Carbohydrate metabolism</keyword>
<evidence type="ECO:0000256" key="4">
    <source>
        <dbReference type="ARBA" id="ARBA00022857"/>
    </source>
</evidence>
<dbReference type="Pfam" id="PF02781">
    <property type="entry name" value="G6PD_C"/>
    <property type="match status" value="1"/>
</dbReference>
<feature type="region of interest" description="Disordered" evidence="9">
    <location>
        <begin position="110"/>
        <end position="129"/>
    </location>
</feature>
<dbReference type="InterPro" id="IPR019796">
    <property type="entry name" value="G6P_DH_AS"/>
</dbReference>
<dbReference type="GO" id="GO:0050661">
    <property type="term" value="F:NADP binding"/>
    <property type="evidence" value="ECO:0007669"/>
    <property type="project" value="InterPro"/>
</dbReference>
<dbReference type="GO" id="GO:0004345">
    <property type="term" value="F:glucose-6-phosphate dehydrogenase activity"/>
    <property type="evidence" value="ECO:0007669"/>
    <property type="project" value="UniProtKB-EC"/>
</dbReference>
<evidence type="ECO:0000256" key="9">
    <source>
        <dbReference type="SAM" id="MobiDB-lite"/>
    </source>
</evidence>
<proteinExistence type="inferred from homology"/>
<evidence type="ECO:0000259" key="10">
    <source>
        <dbReference type="Pfam" id="PF00479"/>
    </source>
</evidence>
<dbReference type="EC" id="1.1.1.49" evidence="8"/>
<evidence type="ECO:0000256" key="5">
    <source>
        <dbReference type="ARBA" id="ARBA00023002"/>
    </source>
</evidence>
<feature type="region of interest" description="Disordered" evidence="9">
    <location>
        <begin position="1"/>
        <end position="95"/>
    </location>
</feature>
<evidence type="ECO:0000256" key="6">
    <source>
        <dbReference type="ARBA" id="ARBA00023277"/>
    </source>
</evidence>
<dbReference type="PANTHER" id="PTHR23429:SF0">
    <property type="entry name" value="GLUCOSE-6-PHOSPHATE 1-DEHYDROGENASE"/>
    <property type="match status" value="1"/>
</dbReference>
<evidence type="ECO:0000259" key="11">
    <source>
        <dbReference type="Pfam" id="PF02781"/>
    </source>
</evidence>
<dbReference type="Gene3D" id="3.30.360.10">
    <property type="entry name" value="Dihydrodipicolinate Reductase, domain 2"/>
    <property type="match status" value="1"/>
</dbReference>
<feature type="domain" description="Glucose-6-phosphate dehydrogenase NAD-binding" evidence="10">
    <location>
        <begin position="208"/>
        <end position="432"/>
    </location>
</feature>
<dbReference type="SUPFAM" id="SSF51735">
    <property type="entry name" value="NAD(P)-binding Rossmann-fold domains"/>
    <property type="match status" value="1"/>
</dbReference>
<comment type="pathway">
    <text evidence="1 8">Carbohydrate degradation; pentose phosphate pathway; D-ribulose 5-phosphate from D-glucose 6-phosphate (oxidative stage): step 1/3.</text>
</comment>
<accession>A0A7S0ULJ0</accession>
<dbReference type="PRINTS" id="PR00079">
    <property type="entry name" value="G6PDHDRGNASE"/>
</dbReference>
<evidence type="ECO:0000313" key="12">
    <source>
        <dbReference type="EMBL" id="CAD8766053.1"/>
    </source>
</evidence>
<reference evidence="12" key="1">
    <citation type="submission" date="2021-01" db="EMBL/GenBank/DDBJ databases">
        <authorList>
            <person name="Corre E."/>
            <person name="Pelletier E."/>
            <person name="Niang G."/>
            <person name="Scheremetjew M."/>
            <person name="Finn R."/>
            <person name="Kale V."/>
            <person name="Holt S."/>
            <person name="Cochrane G."/>
            <person name="Meng A."/>
            <person name="Brown T."/>
            <person name="Cohen L."/>
        </authorList>
    </citation>
    <scope>NUCLEOTIDE SEQUENCE</scope>
    <source>
        <strain evidence="12">SAG 63-3</strain>
    </source>
</reference>
<feature type="compositionally biased region" description="Low complexity" evidence="9">
    <location>
        <begin position="9"/>
        <end position="42"/>
    </location>
</feature>
<dbReference type="UniPathway" id="UPA00115">
    <property type="reaction ID" value="UER00408"/>
</dbReference>
<organism evidence="12">
    <name type="scientific">Polytomella parva</name>
    <dbReference type="NCBI Taxonomy" id="51329"/>
    <lineage>
        <taxon>Eukaryota</taxon>
        <taxon>Viridiplantae</taxon>
        <taxon>Chlorophyta</taxon>
        <taxon>core chlorophytes</taxon>
        <taxon>Chlorophyceae</taxon>
        <taxon>CS clade</taxon>
        <taxon>Chlamydomonadales</taxon>
        <taxon>Chlamydomonadaceae</taxon>
        <taxon>Polytomella</taxon>
    </lineage>
</organism>
<gene>
    <name evidence="12" type="ORF">PPAR00522_LOCUS2443</name>
</gene>
<keyword evidence="3 8" id="KW-0313">Glucose metabolism</keyword>
<evidence type="ECO:0000256" key="2">
    <source>
        <dbReference type="ARBA" id="ARBA00009975"/>
    </source>
</evidence>
<dbReference type="HAMAP" id="MF_00966">
    <property type="entry name" value="G6PD"/>
    <property type="match status" value="1"/>
</dbReference>
<dbReference type="GO" id="GO:0005829">
    <property type="term" value="C:cytosol"/>
    <property type="evidence" value="ECO:0007669"/>
    <property type="project" value="TreeGrafter"/>
</dbReference>
<evidence type="ECO:0000256" key="8">
    <source>
        <dbReference type="RuleBase" id="RU362120"/>
    </source>
</evidence>
<dbReference type="InterPro" id="IPR001282">
    <property type="entry name" value="G6P_DH"/>
</dbReference>
<feature type="compositionally biased region" description="Low complexity" evidence="9">
    <location>
        <begin position="78"/>
        <end position="95"/>
    </location>
</feature>
<dbReference type="NCBIfam" id="TIGR00871">
    <property type="entry name" value="zwf"/>
    <property type="match status" value="1"/>
</dbReference>
<sequence>MVRPPPVLSSPSFPSDNPNPSEEMGAASSFSCNCSSSTTANAPSLIAPISPDGSRPGSRPIAESPATPPDDGMDKPPSSLMNNNNNSNNVENSDNNEAAINSSVSSTVNALTINPNSPDISIPETSPPPLSPLDLPSGPLAVATTIKKEPSSTPFASPAPITPPPLVIQEATLGKDDVNPPVRQTSLMASARDDFHVNSVTQTILSIVVYGASGDLAKKKTYPAIFALFDKGFLPSKVQIVGYARSSMTDEALRERLRPFLLKAASASSPASNSAGDANSFGSAMQRIQSSVDKFLSICVYHTGDYDSPSGFSSLQRRLVTWERLQARGRSSSSPAPSLGRLMYLALPASVYPGVCSQMRDHVDHFDMAEDGHGGGPLPYAATNSWVRVIVEKPFGRDLASSEELAEALGKQWPEEQLYRIDHYLGKELVQNMLVLRFANGVFGGWWNRQHISNVQITFKEDFGTDGRGGYFDQYGIIRDVIQNHLMQVLALLTMEAPVSLHPDDIRDEKVKVIRCIQPVKTQDCLLGQYVAANGQPGYLDDPTVDPKSHTPTFAAVRLFIRNERWEGVPIVIKAGKALNERLAVVRVQFKTPGASIFGDLEGMRNELVIRFQPHEAIYAKVVVKRPGLDMALEMSELDLTYPERYKDVVIPDAYERLILDCIRGDQQHFVRRDELRAAWAVFTPLLQAIDKGEVPLEKYAYGSRGPESLNDFVAGSGFVKSNKYDWKPKDAGGATAATPFTPPSK</sequence>
<dbReference type="GO" id="GO:0006006">
    <property type="term" value="P:glucose metabolic process"/>
    <property type="evidence" value="ECO:0007669"/>
    <property type="project" value="UniProtKB-KW"/>
</dbReference>
<dbReference type="GO" id="GO:0009051">
    <property type="term" value="P:pentose-phosphate shunt, oxidative branch"/>
    <property type="evidence" value="ECO:0007669"/>
    <property type="project" value="UniProtKB-ARBA"/>
</dbReference>
<dbReference type="InterPro" id="IPR022674">
    <property type="entry name" value="G6P_DH_NAD-bd"/>
</dbReference>
<name>A0A7S0ULJ0_9CHLO</name>
<evidence type="ECO:0000256" key="7">
    <source>
        <dbReference type="ARBA" id="ARBA00048749"/>
    </source>
</evidence>
<keyword evidence="5 8" id="KW-0560">Oxidoreductase</keyword>
<evidence type="ECO:0000256" key="1">
    <source>
        <dbReference type="ARBA" id="ARBA00004937"/>
    </source>
</evidence>
<dbReference type="Pfam" id="PF00479">
    <property type="entry name" value="G6PD_N"/>
    <property type="match status" value="1"/>
</dbReference>
<keyword evidence="4 8" id="KW-0521">NADP</keyword>
<protein>
    <recommendedName>
        <fullName evidence="8">Glucose-6-phosphate 1-dehydrogenase</fullName>
        <ecNumber evidence="8">1.1.1.49</ecNumber>
    </recommendedName>
</protein>
<dbReference type="AlphaFoldDB" id="A0A7S0ULJ0"/>
<feature type="compositionally biased region" description="Polar residues" evidence="9">
    <location>
        <begin position="110"/>
        <end position="119"/>
    </location>
</feature>
<dbReference type="EMBL" id="HBFM01004277">
    <property type="protein sequence ID" value="CAD8766053.1"/>
    <property type="molecule type" value="Transcribed_RNA"/>
</dbReference>
<dbReference type="InterPro" id="IPR022675">
    <property type="entry name" value="G6P_DH_C"/>
</dbReference>